<dbReference type="AlphaFoldDB" id="A0A7Z7B395"/>
<comment type="subcellular location">
    <subcellularLocation>
        <location evidence="1">Membrane</location>
        <topology evidence="1">Multi-pass membrane protein</topology>
    </subcellularLocation>
</comment>
<evidence type="ECO:0000256" key="1">
    <source>
        <dbReference type="ARBA" id="ARBA00004141"/>
    </source>
</evidence>
<keyword evidence="3 7" id="KW-0812">Transmembrane</keyword>
<dbReference type="EMBL" id="FNDI01000004">
    <property type="protein sequence ID" value="SDH37749.1"/>
    <property type="molecule type" value="Genomic_DNA"/>
</dbReference>
<evidence type="ECO:0000313" key="10">
    <source>
        <dbReference type="Proteomes" id="UP000198900"/>
    </source>
</evidence>
<dbReference type="InterPro" id="IPR011701">
    <property type="entry name" value="MFS"/>
</dbReference>
<feature type="transmembrane region" description="Helical" evidence="7">
    <location>
        <begin position="132"/>
        <end position="150"/>
    </location>
</feature>
<feature type="transmembrane region" description="Helical" evidence="7">
    <location>
        <begin position="421"/>
        <end position="444"/>
    </location>
</feature>
<accession>A0A7Z7B395</accession>
<evidence type="ECO:0000256" key="7">
    <source>
        <dbReference type="SAM" id="Phobius"/>
    </source>
</evidence>
<feature type="transmembrane region" description="Helical" evidence="7">
    <location>
        <begin position="323"/>
        <end position="344"/>
    </location>
</feature>
<feature type="transmembrane region" description="Helical" evidence="7">
    <location>
        <begin position="390"/>
        <end position="409"/>
    </location>
</feature>
<feature type="transmembrane region" description="Helical" evidence="7">
    <location>
        <begin position="190"/>
        <end position="214"/>
    </location>
</feature>
<evidence type="ECO:0000256" key="6">
    <source>
        <dbReference type="SAM" id="MobiDB-lite"/>
    </source>
</evidence>
<evidence type="ECO:0000313" key="9">
    <source>
        <dbReference type="EMBL" id="SDH37749.1"/>
    </source>
</evidence>
<proteinExistence type="predicted"/>
<evidence type="ECO:0000256" key="4">
    <source>
        <dbReference type="ARBA" id="ARBA00022989"/>
    </source>
</evidence>
<feature type="transmembrane region" description="Helical" evidence="7">
    <location>
        <begin position="102"/>
        <end position="120"/>
    </location>
</feature>
<keyword evidence="4 7" id="KW-1133">Transmembrane helix</keyword>
<dbReference type="InterPro" id="IPR020846">
    <property type="entry name" value="MFS_dom"/>
</dbReference>
<dbReference type="PANTHER" id="PTHR42718">
    <property type="entry name" value="MAJOR FACILITATOR SUPERFAMILY MULTIDRUG TRANSPORTER MFSC"/>
    <property type="match status" value="1"/>
</dbReference>
<evidence type="ECO:0000259" key="8">
    <source>
        <dbReference type="PROSITE" id="PS50850"/>
    </source>
</evidence>
<organism evidence="9 10">
    <name type="scientific">Paraburkholderia steynii</name>
    <dbReference type="NCBI Taxonomy" id="1245441"/>
    <lineage>
        <taxon>Bacteria</taxon>
        <taxon>Pseudomonadati</taxon>
        <taxon>Pseudomonadota</taxon>
        <taxon>Betaproteobacteria</taxon>
        <taxon>Burkholderiales</taxon>
        <taxon>Burkholderiaceae</taxon>
        <taxon>Paraburkholderia</taxon>
    </lineage>
</organism>
<keyword evidence="10" id="KW-1185">Reference proteome</keyword>
<evidence type="ECO:0000256" key="3">
    <source>
        <dbReference type="ARBA" id="ARBA00022692"/>
    </source>
</evidence>
<protein>
    <submittedName>
        <fullName evidence="9">Major Facilitator Superfamily protein</fullName>
    </submittedName>
</protein>
<dbReference type="PANTHER" id="PTHR42718:SF9">
    <property type="entry name" value="MAJOR FACILITATOR SUPERFAMILY MULTIDRUG TRANSPORTER MFSC"/>
    <property type="match status" value="1"/>
</dbReference>
<feature type="region of interest" description="Disordered" evidence="6">
    <location>
        <begin position="16"/>
        <end position="44"/>
    </location>
</feature>
<feature type="transmembrane region" description="Helical" evidence="7">
    <location>
        <begin position="65"/>
        <end position="87"/>
    </location>
</feature>
<feature type="transmembrane region" description="Helical" evidence="7">
    <location>
        <begin position="280"/>
        <end position="303"/>
    </location>
</feature>
<dbReference type="Pfam" id="PF07690">
    <property type="entry name" value="MFS_1"/>
    <property type="match status" value="1"/>
</dbReference>
<dbReference type="GO" id="GO:0016020">
    <property type="term" value="C:membrane"/>
    <property type="evidence" value="ECO:0007669"/>
    <property type="project" value="UniProtKB-SubCell"/>
</dbReference>
<reference evidence="9" key="1">
    <citation type="submission" date="2016-10" db="EMBL/GenBank/DDBJ databases">
        <authorList>
            <person name="Varghese N."/>
            <person name="Submissions S."/>
        </authorList>
    </citation>
    <scope>NUCLEOTIDE SEQUENCE [LARGE SCALE GENOMIC DNA]</scope>
    <source>
        <strain evidence="9">YR281</strain>
    </source>
</reference>
<keyword evidence="5 7" id="KW-0472">Membrane</keyword>
<dbReference type="Proteomes" id="UP000198900">
    <property type="component" value="Unassembled WGS sequence"/>
</dbReference>
<dbReference type="GO" id="GO:0022857">
    <property type="term" value="F:transmembrane transporter activity"/>
    <property type="evidence" value="ECO:0007669"/>
    <property type="project" value="InterPro"/>
</dbReference>
<feature type="transmembrane region" description="Helical" evidence="7">
    <location>
        <begin position="220"/>
        <end position="244"/>
    </location>
</feature>
<feature type="compositionally biased region" description="Basic residues" evidence="6">
    <location>
        <begin position="16"/>
        <end position="29"/>
    </location>
</feature>
<dbReference type="InterPro" id="IPR036259">
    <property type="entry name" value="MFS_trans_sf"/>
</dbReference>
<evidence type="ECO:0000256" key="5">
    <source>
        <dbReference type="ARBA" id="ARBA00023136"/>
    </source>
</evidence>
<keyword evidence="2" id="KW-0813">Transport</keyword>
<feature type="transmembrane region" description="Helical" evidence="7">
    <location>
        <begin position="541"/>
        <end position="558"/>
    </location>
</feature>
<evidence type="ECO:0000256" key="2">
    <source>
        <dbReference type="ARBA" id="ARBA00022448"/>
    </source>
</evidence>
<gene>
    <name evidence="9" type="ORF">SAMN04487926_104174</name>
</gene>
<comment type="caution">
    <text evidence="9">The sequence shown here is derived from an EMBL/GenBank/DDBJ whole genome shotgun (WGS) entry which is preliminary data.</text>
</comment>
<sequence>MRLFLTAWQQHFPHVHRSSNRRHERRHAPYAHSGGVAQQRGRPRRVTVMSAAHTPFIARRFREDLFPWAIALATGLEYFDNTIFSFFTSTIAGGINASTDELVWSSSAYAVASVLAILQQQWWVERVGYRRYIGGCLLLFAAASAAAALSESSIELAFARGAQGYFIGPMMSACRILIQTNFPPQRRSSAVRAFLGMILLASALAPLVGGYLVASFDWRALFTCTTLAAVGLALLVLLVVPPAGKLHPEARGDAHFWPYIVFAFAQGALQIAMQQVRFELFFSSPMLVGLTVAGLLSLGWFAWHQWHQPAPLVRLHALRERTFQTGIALYVMFYYISNAMSYLVSRFLEGGLRYPVENAGRLVGLTSFGSLAVAFLYFRVSPLIKHKRWLIVPGFLIAALIGAWMASMPPDVSMPWLLPPLLLRGLLLVFIVLPVANLTFRIFAIEEYNHGYRLKNMVKQLTYSFSTATIIILEQHREAVHETRLTEFVNPFNPVFQNSFESLTRAFEGLGHTAGDAKGLALVEISRVVSQQASFLSSLDGFYFLIVIALCGGLFALYQRQID</sequence>
<dbReference type="SUPFAM" id="SSF103473">
    <property type="entry name" value="MFS general substrate transporter"/>
    <property type="match status" value="1"/>
</dbReference>
<dbReference type="Gene3D" id="1.20.1250.20">
    <property type="entry name" value="MFS general substrate transporter like domains"/>
    <property type="match status" value="1"/>
</dbReference>
<dbReference type="PROSITE" id="PS50850">
    <property type="entry name" value="MFS"/>
    <property type="match status" value="1"/>
</dbReference>
<name>A0A7Z7B395_9BURK</name>
<feature type="transmembrane region" description="Helical" evidence="7">
    <location>
        <begin position="256"/>
        <end position="274"/>
    </location>
</feature>
<feature type="domain" description="Major facilitator superfamily (MFS) profile" evidence="8">
    <location>
        <begin position="66"/>
        <end position="563"/>
    </location>
</feature>